<dbReference type="EMBL" id="BPVZ01000007">
    <property type="protein sequence ID" value="GKU93512.1"/>
    <property type="molecule type" value="Genomic_DNA"/>
</dbReference>
<accession>A0AAV5I6J4</accession>
<proteinExistence type="predicted"/>
<dbReference type="AlphaFoldDB" id="A0AAV5I6J4"/>
<comment type="caution">
    <text evidence="2">The sequence shown here is derived from an EMBL/GenBank/DDBJ whole genome shotgun (WGS) entry which is preliminary data.</text>
</comment>
<dbReference type="Proteomes" id="UP001054252">
    <property type="component" value="Unassembled WGS sequence"/>
</dbReference>
<keyword evidence="3" id="KW-1185">Reference proteome</keyword>
<evidence type="ECO:0000313" key="2">
    <source>
        <dbReference type="EMBL" id="GKU93512.1"/>
    </source>
</evidence>
<keyword evidence="1" id="KW-0812">Transmembrane</keyword>
<name>A0AAV5I6J4_9ROSI</name>
<gene>
    <name evidence="2" type="ORF">SLEP1_g7105</name>
</gene>
<organism evidence="2 3">
    <name type="scientific">Rubroshorea leprosula</name>
    <dbReference type="NCBI Taxonomy" id="152421"/>
    <lineage>
        <taxon>Eukaryota</taxon>
        <taxon>Viridiplantae</taxon>
        <taxon>Streptophyta</taxon>
        <taxon>Embryophyta</taxon>
        <taxon>Tracheophyta</taxon>
        <taxon>Spermatophyta</taxon>
        <taxon>Magnoliopsida</taxon>
        <taxon>eudicotyledons</taxon>
        <taxon>Gunneridae</taxon>
        <taxon>Pentapetalae</taxon>
        <taxon>rosids</taxon>
        <taxon>malvids</taxon>
        <taxon>Malvales</taxon>
        <taxon>Dipterocarpaceae</taxon>
        <taxon>Rubroshorea</taxon>
    </lineage>
</organism>
<keyword evidence="1" id="KW-1133">Transmembrane helix</keyword>
<evidence type="ECO:0008006" key="4">
    <source>
        <dbReference type="Google" id="ProtNLM"/>
    </source>
</evidence>
<evidence type="ECO:0000313" key="3">
    <source>
        <dbReference type="Proteomes" id="UP001054252"/>
    </source>
</evidence>
<protein>
    <recommendedName>
        <fullName evidence="4">ATP synthase F0 subunit 8</fullName>
    </recommendedName>
</protein>
<reference evidence="2 3" key="1">
    <citation type="journal article" date="2021" name="Commun. Biol.">
        <title>The genome of Shorea leprosula (Dipterocarpaceae) highlights the ecological relevance of drought in aseasonal tropical rainforests.</title>
        <authorList>
            <person name="Ng K.K.S."/>
            <person name="Kobayashi M.J."/>
            <person name="Fawcett J.A."/>
            <person name="Hatakeyama M."/>
            <person name="Paape T."/>
            <person name="Ng C.H."/>
            <person name="Ang C.C."/>
            <person name="Tnah L.H."/>
            <person name="Lee C.T."/>
            <person name="Nishiyama T."/>
            <person name="Sese J."/>
            <person name="O'Brien M.J."/>
            <person name="Copetti D."/>
            <person name="Mohd Noor M.I."/>
            <person name="Ong R.C."/>
            <person name="Putra M."/>
            <person name="Sireger I.Z."/>
            <person name="Indrioko S."/>
            <person name="Kosugi Y."/>
            <person name="Izuno A."/>
            <person name="Isagi Y."/>
            <person name="Lee S.L."/>
            <person name="Shimizu K.K."/>
        </authorList>
    </citation>
    <scope>NUCLEOTIDE SEQUENCE [LARGE SCALE GENOMIC DNA]</scope>
    <source>
        <strain evidence="2">214</strain>
    </source>
</reference>
<feature type="transmembrane region" description="Helical" evidence="1">
    <location>
        <begin position="24"/>
        <end position="42"/>
    </location>
</feature>
<keyword evidence="1" id="KW-0472">Membrane</keyword>
<evidence type="ECO:0000256" key="1">
    <source>
        <dbReference type="SAM" id="Phobius"/>
    </source>
</evidence>
<sequence length="96" mass="11157">MFIYIMCYFFNKKTIPLFQNQGPYSSLVILTFFLAISVFHAYRSFRLKMSKFNSMVSKFRAGLVGSHQALFDSRIEKVGMWDTKVDSIIHEVNGKS</sequence>